<dbReference type="PROSITE" id="PS51007">
    <property type="entry name" value="CYTC"/>
    <property type="match status" value="1"/>
</dbReference>
<dbReference type="PANTHER" id="PTHR33751">
    <property type="entry name" value="CBB3-TYPE CYTOCHROME C OXIDASE SUBUNIT FIXP"/>
    <property type="match status" value="1"/>
</dbReference>
<dbReference type="SUPFAM" id="SSF46626">
    <property type="entry name" value="Cytochrome c"/>
    <property type="match status" value="1"/>
</dbReference>
<feature type="signal peptide" evidence="7">
    <location>
        <begin position="1"/>
        <end position="22"/>
    </location>
</feature>
<dbReference type="InterPro" id="IPR036909">
    <property type="entry name" value="Cyt_c-like_dom_sf"/>
</dbReference>
<protein>
    <submittedName>
        <fullName evidence="9">Cytochrome c biogenesis protein CcsB</fullName>
    </submittedName>
</protein>
<dbReference type="InterPro" id="IPR009056">
    <property type="entry name" value="Cyt_c-like_dom"/>
</dbReference>
<dbReference type="Pfam" id="PF00034">
    <property type="entry name" value="Cytochrom_C"/>
    <property type="match status" value="1"/>
</dbReference>
<comment type="caution">
    <text evidence="9">The sequence shown here is derived from an EMBL/GenBank/DDBJ whole genome shotgun (WGS) entry which is preliminary data.</text>
</comment>
<organism evidence="9 10">
    <name type="scientific">Bowmanella pacifica</name>
    <dbReference type="NCBI Taxonomy" id="502051"/>
    <lineage>
        <taxon>Bacteria</taxon>
        <taxon>Pseudomonadati</taxon>
        <taxon>Pseudomonadota</taxon>
        <taxon>Gammaproteobacteria</taxon>
        <taxon>Alteromonadales</taxon>
        <taxon>Alteromonadaceae</taxon>
        <taxon>Bowmanella</taxon>
    </lineage>
</organism>
<evidence type="ECO:0000313" key="10">
    <source>
        <dbReference type="Proteomes" id="UP000606935"/>
    </source>
</evidence>
<accession>A0A918DJ64</accession>
<dbReference type="PANTHER" id="PTHR33751:SF9">
    <property type="entry name" value="CYTOCHROME C4"/>
    <property type="match status" value="1"/>
</dbReference>
<dbReference type="GO" id="GO:0005506">
    <property type="term" value="F:iron ion binding"/>
    <property type="evidence" value="ECO:0007669"/>
    <property type="project" value="InterPro"/>
</dbReference>
<feature type="domain" description="Cytochrome c" evidence="8">
    <location>
        <begin position="24"/>
        <end position="105"/>
    </location>
</feature>
<dbReference type="GO" id="GO:0009055">
    <property type="term" value="F:electron transfer activity"/>
    <property type="evidence" value="ECO:0007669"/>
    <property type="project" value="InterPro"/>
</dbReference>
<keyword evidence="5 6" id="KW-0408">Iron</keyword>
<evidence type="ECO:0000259" key="8">
    <source>
        <dbReference type="PROSITE" id="PS51007"/>
    </source>
</evidence>
<dbReference type="EMBL" id="BMLS01000002">
    <property type="protein sequence ID" value="GGO67295.1"/>
    <property type="molecule type" value="Genomic_DNA"/>
</dbReference>
<evidence type="ECO:0000313" key="9">
    <source>
        <dbReference type="EMBL" id="GGO67295.1"/>
    </source>
</evidence>
<evidence type="ECO:0000256" key="2">
    <source>
        <dbReference type="ARBA" id="ARBA00022617"/>
    </source>
</evidence>
<gene>
    <name evidence="9" type="ORF">GCM10010982_13410</name>
</gene>
<dbReference type="Proteomes" id="UP000606935">
    <property type="component" value="Unassembled WGS sequence"/>
</dbReference>
<feature type="chain" id="PRO_5037481731" evidence="7">
    <location>
        <begin position="23"/>
        <end position="108"/>
    </location>
</feature>
<keyword evidence="3 6" id="KW-0479">Metal-binding</keyword>
<dbReference type="InterPro" id="IPR050597">
    <property type="entry name" value="Cytochrome_c_Oxidase_Subunit"/>
</dbReference>
<reference evidence="9" key="1">
    <citation type="journal article" date="2014" name="Int. J. Syst. Evol. Microbiol.">
        <title>Complete genome sequence of Corynebacterium casei LMG S-19264T (=DSM 44701T), isolated from a smear-ripened cheese.</title>
        <authorList>
            <consortium name="US DOE Joint Genome Institute (JGI-PGF)"/>
            <person name="Walter F."/>
            <person name="Albersmeier A."/>
            <person name="Kalinowski J."/>
            <person name="Ruckert C."/>
        </authorList>
    </citation>
    <scope>NUCLEOTIDE SEQUENCE</scope>
    <source>
        <strain evidence="9">CGMCC 1.7086</strain>
    </source>
</reference>
<dbReference type="RefSeq" id="WP_188692180.1">
    <property type="nucleotide sequence ID" value="NZ_BMLS01000002.1"/>
</dbReference>
<dbReference type="AlphaFoldDB" id="A0A918DJ64"/>
<proteinExistence type="predicted"/>
<keyword evidence="4" id="KW-0249">Electron transport</keyword>
<keyword evidence="10" id="KW-1185">Reference proteome</keyword>
<evidence type="ECO:0000256" key="3">
    <source>
        <dbReference type="ARBA" id="ARBA00022723"/>
    </source>
</evidence>
<keyword evidence="2 6" id="KW-0349">Heme</keyword>
<evidence type="ECO:0000256" key="4">
    <source>
        <dbReference type="ARBA" id="ARBA00022982"/>
    </source>
</evidence>
<evidence type="ECO:0000256" key="7">
    <source>
        <dbReference type="SAM" id="SignalP"/>
    </source>
</evidence>
<evidence type="ECO:0000256" key="5">
    <source>
        <dbReference type="ARBA" id="ARBA00023004"/>
    </source>
</evidence>
<reference evidence="9" key="2">
    <citation type="submission" date="2020-09" db="EMBL/GenBank/DDBJ databases">
        <authorList>
            <person name="Sun Q."/>
            <person name="Zhou Y."/>
        </authorList>
    </citation>
    <scope>NUCLEOTIDE SEQUENCE</scope>
    <source>
        <strain evidence="9">CGMCC 1.7086</strain>
    </source>
</reference>
<keyword evidence="7" id="KW-0732">Signal</keyword>
<evidence type="ECO:0000256" key="6">
    <source>
        <dbReference type="PROSITE-ProRule" id="PRU00433"/>
    </source>
</evidence>
<dbReference type="Gene3D" id="1.10.760.10">
    <property type="entry name" value="Cytochrome c-like domain"/>
    <property type="match status" value="1"/>
</dbReference>
<name>A0A918DJ64_9ALTE</name>
<dbReference type="PRINTS" id="PR00605">
    <property type="entry name" value="CYTCHROMECIC"/>
</dbReference>
<evidence type="ECO:0000256" key="1">
    <source>
        <dbReference type="ARBA" id="ARBA00022448"/>
    </source>
</evidence>
<dbReference type="InterPro" id="IPR008168">
    <property type="entry name" value="Cyt_C_IC"/>
</dbReference>
<keyword evidence="1" id="KW-0813">Transport</keyword>
<dbReference type="GO" id="GO:0020037">
    <property type="term" value="F:heme binding"/>
    <property type="evidence" value="ECO:0007669"/>
    <property type="project" value="InterPro"/>
</dbReference>
<sequence>MKLLYLTLPAFLYLSLGDNAQAAGNAEAGKAKATTCAACHGGDGNSIAAMYPNLAGQHAQYLESAIKAYRDGQRSGGMSAMMAPMVANLSDQDAADLAAYFSQQKLKQ</sequence>